<dbReference type="PANTHER" id="PTHR11727:SF7">
    <property type="entry name" value="DIMETHYLADENOSINE TRANSFERASE-RELATED"/>
    <property type="match status" value="1"/>
</dbReference>
<keyword evidence="4 7" id="KW-0808">Transferase</keyword>
<dbReference type="InterPro" id="IPR011530">
    <property type="entry name" value="rRNA_adenine_dimethylase"/>
</dbReference>
<dbReference type="Pfam" id="PF00398">
    <property type="entry name" value="RrnaAD"/>
    <property type="match status" value="1"/>
</dbReference>
<evidence type="ECO:0000256" key="6">
    <source>
        <dbReference type="ARBA" id="ARBA00022884"/>
    </source>
</evidence>
<comment type="function">
    <text evidence="7">Specifically dimethylates two adjacent adenosines in the loop of a conserved hairpin near the 3'-end of 16S rRNA in the 30S particle. May play a critical role in biogenesis of 30S subunits.</text>
</comment>
<evidence type="ECO:0000256" key="2">
    <source>
        <dbReference type="ARBA" id="ARBA00022552"/>
    </source>
</evidence>
<dbReference type="InterPro" id="IPR023165">
    <property type="entry name" value="rRNA_Ade_diMease-like_C"/>
</dbReference>
<dbReference type="InterPro" id="IPR029063">
    <property type="entry name" value="SAM-dependent_MTases_sf"/>
</dbReference>
<dbReference type="Proteomes" id="UP000198535">
    <property type="component" value="Unassembled WGS sequence"/>
</dbReference>
<evidence type="ECO:0000259" key="9">
    <source>
        <dbReference type="SMART" id="SM00650"/>
    </source>
</evidence>
<proteinExistence type="inferred from homology"/>
<dbReference type="RefSeq" id="WP_091932053.1">
    <property type="nucleotide sequence ID" value="NZ_FOUJ01000001.1"/>
</dbReference>
<dbReference type="PROSITE" id="PS01131">
    <property type="entry name" value="RRNA_A_DIMETH"/>
    <property type="match status" value="1"/>
</dbReference>
<feature type="binding site" evidence="7 8">
    <location>
        <position position="67"/>
    </location>
    <ligand>
        <name>S-adenosyl-L-methionine</name>
        <dbReference type="ChEBI" id="CHEBI:59789"/>
    </ligand>
</feature>
<comment type="subcellular location">
    <subcellularLocation>
        <location evidence="7">Cytoplasm</location>
    </subcellularLocation>
</comment>
<dbReference type="GO" id="GO:0005737">
    <property type="term" value="C:cytoplasm"/>
    <property type="evidence" value="ECO:0007669"/>
    <property type="project" value="UniProtKB-SubCell"/>
</dbReference>
<feature type="binding site" evidence="7 8">
    <location>
        <position position="92"/>
    </location>
    <ligand>
        <name>S-adenosyl-L-methionine</name>
        <dbReference type="ChEBI" id="CHEBI:59789"/>
    </ligand>
</feature>
<keyword evidence="3 7" id="KW-0489">Methyltransferase</keyword>
<dbReference type="CDD" id="cd02440">
    <property type="entry name" value="AdoMet_MTases"/>
    <property type="match status" value="1"/>
</dbReference>
<dbReference type="HAMAP" id="MF_00607">
    <property type="entry name" value="16SrRNA_methyltr_A"/>
    <property type="match status" value="1"/>
</dbReference>
<dbReference type="NCBIfam" id="TIGR00755">
    <property type="entry name" value="ksgA"/>
    <property type="match status" value="1"/>
</dbReference>
<dbReference type="EC" id="2.1.1.-" evidence="7"/>
<keyword evidence="2 7" id="KW-0698">rRNA processing</keyword>
<dbReference type="AlphaFoldDB" id="A0A1I4NT95"/>
<dbReference type="STRING" id="487685.SAMN04488696_0250"/>
<dbReference type="SUPFAM" id="SSF53335">
    <property type="entry name" value="S-adenosyl-L-methionine-dependent methyltransferases"/>
    <property type="match status" value="1"/>
</dbReference>
<organism evidence="10 11">
    <name type="scientific">Methanolobus profundi</name>
    <dbReference type="NCBI Taxonomy" id="487685"/>
    <lineage>
        <taxon>Archaea</taxon>
        <taxon>Methanobacteriati</taxon>
        <taxon>Methanobacteriota</taxon>
        <taxon>Stenosarchaea group</taxon>
        <taxon>Methanomicrobia</taxon>
        <taxon>Methanosarcinales</taxon>
        <taxon>Methanosarcinaceae</taxon>
        <taxon>Methanolobus</taxon>
    </lineage>
</organism>
<sequence length="269" mass="31159">MVYDILRKYGIRGGYHDQHFLIDERILDRIVDAADIKPDETILEIGAGIGNLTERLMEKAAHVVAVERDPELVEVLKDRFGDRDDLTLIHGDVLEVDFPSFDKVVSNLPYSISSEITFKLFRYKFELGILMYQYEFAQRLVAHANSKDYSRLSVNAHYFADTSMIMKIPRGAFSPPPEVLSAVVEIRPRPADFEVLDEKYFLDLVTAAFGQRRKKVRNSLIRNKQLLGIDDMKEFINELPQEMLDKRPENLEPEQFAQLANMLIRHRDK</sequence>
<dbReference type="GO" id="GO:0000179">
    <property type="term" value="F:rRNA (adenine-N6,N6-)-dimethyltransferase activity"/>
    <property type="evidence" value="ECO:0007669"/>
    <property type="project" value="UniProtKB-UniRule"/>
</dbReference>
<dbReference type="SMART" id="SM00650">
    <property type="entry name" value="rADc"/>
    <property type="match status" value="1"/>
</dbReference>
<dbReference type="Gene3D" id="3.40.50.150">
    <property type="entry name" value="Vaccinia Virus protein VP39"/>
    <property type="match status" value="1"/>
</dbReference>
<keyword evidence="1 7" id="KW-0963">Cytoplasm</keyword>
<dbReference type="GO" id="GO:0003723">
    <property type="term" value="F:RNA binding"/>
    <property type="evidence" value="ECO:0007669"/>
    <property type="project" value="UniProtKB-UniRule"/>
</dbReference>
<protein>
    <recommendedName>
        <fullName evidence="7">Probable ribosomal RNA small subunit methyltransferase A</fullName>
        <ecNumber evidence="7">2.1.1.-</ecNumber>
    </recommendedName>
    <alternativeName>
        <fullName evidence="7">16S rRNA dimethyladenosine transferase</fullName>
    </alternativeName>
    <alternativeName>
        <fullName evidence="7">16S rRNA dimethylase</fullName>
    </alternativeName>
    <alternativeName>
        <fullName evidence="7">S-adenosylmethionine-6-N',N'-adenosyl(rRNA) dimethyltransferase</fullName>
    </alternativeName>
</protein>
<feature type="binding site" evidence="7 8">
    <location>
        <position position="107"/>
    </location>
    <ligand>
        <name>S-adenosyl-L-methionine</name>
        <dbReference type="ChEBI" id="CHEBI:59789"/>
    </ligand>
</feature>
<evidence type="ECO:0000256" key="5">
    <source>
        <dbReference type="ARBA" id="ARBA00022691"/>
    </source>
</evidence>
<feature type="domain" description="Ribosomal RNA adenine methylase transferase N-terminal" evidence="9">
    <location>
        <begin position="26"/>
        <end position="190"/>
    </location>
</feature>
<dbReference type="FunFam" id="3.40.50.150:FF:000023">
    <property type="entry name" value="Ribosomal RNA small subunit methyltransferase A"/>
    <property type="match status" value="1"/>
</dbReference>
<gene>
    <name evidence="7" type="primary">rsmA</name>
    <name evidence="7" type="synonym">ksgA</name>
    <name evidence="10" type="ORF">SAMN04488696_0250</name>
</gene>
<dbReference type="InterPro" id="IPR001737">
    <property type="entry name" value="KsgA/Erm"/>
</dbReference>
<evidence type="ECO:0000256" key="4">
    <source>
        <dbReference type="ARBA" id="ARBA00022679"/>
    </source>
</evidence>
<keyword evidence="6 7" id="KW-0694">RNA-binding</keyword>
<evidence type="ECO:0000313" key="10">
    <source>
        <dbReference type="EMBL" id="SFM18742.1"/>
    </source>
</evidence>
<dbReference type="Gene3D" id="1.10.8.100">
    <property type="entry name" value="Ribosomal RNA adenine dimethylase-like, domain 2"/>
    <property type="match status" value="1"/>
</dbReference>
<keyword evidence="5 7" id="KW-0949">S-adenosyl-L-methionine</keyword>
<dbReference type="InterPro" id="IPR020596">
    <property type="entry name" value="rRNA_Ade_Mease_Trfase_CS"/>
</dbReference>
<keyword evidence="11" id="KW-1185">Reference proteome</keyword>
<dbReference type="OrthoDB" id="9883at2157"/>
<evidence type="ECO:0000313" key="11">
    <source>
        <dbReference type="Proteomes" id="UP000198535"/>
    </source>
</evidence>
<evidence type="ECO:0000256" key="3">
    <source>
        <dbReference type="ARBA" id="ARBA00022603"/>
    </source>
</evidence>
<evidence type="ECO:0000256" key="7">
    <source>
        <dbReference type="HAMAP-Rule" id="MF_00607"/>
    </source>
</evidence>
<dbReference type="InterPro" id="IPR020598">
    <property type="entry name" value="rRNA_Ade_methylase_Trfase_N"/>
</dbReference>
<dbReference type="EMBL" id="FOUJ01000001">
    <property type="protein sequence ID" value="SFM18742.1"/>
    <property type="molecule type" value="Genomic_DNA"/>
</dbReference>
<feature type="binding site" evidence="7 8">
    <location>
        <position position="21"/>
    </location>
    <ligand>
        <name>S-adenosyl-L-methionine</name>
        <dbReference type="ChEBI" id="CHEBI:59789"/>
    </ligand>
</feature>
<name>A0A1I4NT95_9EURY</name>
<dbReference type="PROSITE" id="PS51689">
    <property type="entry name" value="SAM_RNA_A_N6_MT"/>
    <property type="match status" value="1"/>
</dbReference>
<feature type="binding site" evidence="7 8">
    <location>
        <position position="46"/>
    </location>
    <ligand>
        <name>S-adenosyl-L-methionine</name>
        <dbReference type="ChEBI" id="CHEBI:59789"/>
    </ligand>
</feature>
<comment type="similarity">
    <text evidence="7">Belongs to the class I-like SAM-binding methyltransferase superfamily. rRNA adenine N(6)-methyltransferase family. RsmA subfamily.</text>
</comment>
<dbReference type="PANTHER" id="PTHR11727">
    <property type="entry name" value="DIMETHYLADENOSINE TRANSFERASE"/>
    <property type="match status" value="1"/>
</dbReference>
<reference evidence="11" key="1">
    <citation type="submission" date="2016-10" db="EMBL/GenBank/DDBJ databases">
        <authorList>
            <person name="Varghese N."/>
            <person name="Submissions S."/>
        </authorList>
    </citation>
    <scope>NUCLEOTIDE SEQUENCE [LARGE SCALE GENOMIC DNA]</scope>
    <source>
        <strain evidence="11">Mob M</strain>
    </source>
</reference>
<feature type="binding site" evidence="7 8">
    <location>
        <position position="19"/>
    </location>
    <ligand>
        <name>S-adenosyl-L-methionine</name>
        <dbReference type="ChEBI" id="CHEBI:59789"/>
    </ligand>
</feature>
<evidence type="ECO:0000256" key="8">
    <source>
        <dbReference type="PROSITE-ProRule" id="PRU01026"/>
    </source>
</evidence>
<evidence type="ECO:0000256" key="1">
    <source>
        <dbReference type="ARBA" id="ARBA00022490"/>
    </source>
</evidence>
<accession>A0A1I4NT95</accession>